<dbReference type="AlphaFoldDB" id="A0A370KJT4"/>
<dbReference type="PROSITE" id="PS00061">
    <property type="entry name" value="ADH_SHORT"/>
    <property type="match status" value="1"/>
</dbReference>
<dbReference type="EMBL" id="NAAC01000028">
    <property type="protein sequence ID" value="RDJ06821.1"/>
    <property type="molecule type" value="Genomic_DNA"/>
</dbReference>
<dbReference type="Gene3D" id="3.40.50.720">
    <property type="entry name" value="NAD(P)-binding Rossmann-like Domain"/>
    <property type="match status" value="1"/>
</dbReference>
<dbReference type="PANTHER" id="PTHR43639:SF1">
    <property type="entry name" value="SHORT-CHAIN DEHYDROGENASE_REDUCTASE FAMILY PROTEIN"/>
    <property type="match status" value="1"/>
</dbReference>
<name>A0A370KJT4_9HYPH</name>
<evidence type="ECO:0000313" key="5">
    <source>
        <dbReference type="Proteomes" id="UP000254939"/>
    </source>
</evidence>
<accession>A0A370KJT4</accession>
<dbReference type="SMART" id="SM00822">
    <property type="entry name" value="PKS_KR"/>
    <property type="match status" value="1"/>
</dbReference>
<sequence>MATLAQMLVSIKIPDLAGRAVLITGASTGIGAALARAFAAQDMKVGVHYNASREPAEALADEIRTAGGTVHLVHGDVSKEGETERVVEETARTFGHLDGLVNNAGGMLGRKPTSEYTDEHYVKVMDLNARSVLAATRAAHPWLKKQGGFIINTTSIAARNGGGNGAVLYAASKGFVSTITRGQAKEFVPDRIRVNAVAPGVIATPFHERYTNDDQMELQRKSIPMGFVGTPEDCVGAYLFLASPTLSGYVTGQIIEVNGGQLMP</sequence>
<dbReference type="FunFam" id="3.40.50.720:FF:000084">
    <property type="entry name" value="Short-chain dehydrogenase reductase"/>
    <property type="match status" value="1"/>
</dbReference>
<evidence type="ECO:0000256" key="2">
    <source>
        <dbReference type="ARBA" id="ARBA00023002"/>
    </source>
</evidence>
<gene>
    <name evidence="4" type="ORF">B5K06_22815</name>
</gene>
<evidence type="ECO:0000259" key="3">
    <source>
        <dbReference type="SMART" id="SM00822"/>
    </source>
</evidence>
<dbReference type="InterPro" id="IPR020904">
    <property type="entry name" value="Sc_DH/Rdtase_CS"/>
</dbReference>
<evidence type="ECO:0000313" key="4">
    <source>
        <dbReference type="EMBL" id="RDJ06821.1"/>
    </source>
</evidence>
<dbReference type="RefSeq" id="WP_016557596.1">
    <property type="nucleotide sequence ID" value="NZ_KZ857266.1"/>
</dbReference>
<reference evidence="4 5" key="1">
    <citation type="submission" date="2017-03" db="EMBL/GenBank/DDBJ databases">
        <title>Genome analysis of Rhizobial strains effectives or ineffectives for nitrogen fixation isolated from bean seeds.</title>
        <authorList>
            <person name="Peralta H."/>
            <person name="Aguilar-Vera A."/>
            <person name="Mora Y."/>
            <person name="Vargas-Lagunas C."/>
            <person name="Girard L."/>
            <person name="Mora J."/>
        </authorList>
    </citation>
    <scope>NUCLEOTIDE SEQUENCE [LARGE SCALE GENOMIC DNA]</scope>
    <source>
        <strain evidence="4 5">CCGM3</strain>
    </source>
</reference>
<dbReference type="PRINTS" id="PR00081">
    <property type="entry name" value="GDHRDH"/>
</dbReference>
<dbReference type="SUPFAM" id="SSF51735">
    <property type="entry name" value="NAD(P)-binding Rossmann-fold domains"/>
    <property type="match status" value="1"/>
</dbReference>
<comment type="similarity">
    <text evidence="1">Belongs to the short-chain dehydrogenases/reductases (SDR) family.</text>
</comment>
<dbReference type="CDD" id="cd05233">
    <property type="entry name" value="SDR_c"/>
    <property type="match status" value="1"/>
</dbReference>
<dbReference type="PRINTS" id="PR00080">
    <property type="entry name" value="SDRFAMILY"/>
</dbReference>
<feature type="domain" description="Ketoreductase" evidence="3">
    <location>
        <begin position="19"/>
        <end position="205"/>
    </location>
</feature>
<comment type="caution">
    <text evidence="4">The sequence shown here is derived from an EMBL/GenBank/DDBJ whole genome shotgun (WGS) entry which is preliminary data.</text>
</comment>
<keyword evidence="2" id="KW-0560">Oxidoreductase</keyword>
<dbReference type="GO" id="GO:0016491">
    <property type="term" value="F:oxidoreductase activity"/>
    <property type="evidence" value="ECO:0007669"/>
    <property type="project" value="UniProtKB-KW"/>
</dbReference>
<dbReference type="InterPro" id="IPR036291">
    <property type="entry name" value="NAD(P)-bd_dom_sf"/>
</dbReference>
<proteinExistence type="inferred from homology"/>
<dbReference type="Pfam" id="PF13561">
    <property type="entry name" value="adh_short_C2"/>
    <property type="match status" value="1"/>
</dbReference>
<organism evidence="4 5">
    <name type="scientific">Rhizobium grahamii</name>
    <dbReference type="NCBI Taxonomy" id="1120045"/>
    <lineage>
        <taxon>Bacteria</taxon>
        <taxon>Pseudomonadati</taxon>
        <taxon>Pseudomonadota</taxon>
        <taxon>Alphaproteobacteria</taxon>
        <taxon>Hyphomicrobiales</taxon>
        <taxon>Rhizobiaceae</taxon>
        <taxon>Rhizobium/Agrobacterium group</taxon>
        <taxon>Rhizobium</taxon>
    </lineage>
</organism>
<dbReference type="InterPro" id="IPR002347">
    <property type="entry name" value="SDR_fam"/>
</dbReference>
<dbReference type="OrthoDB" id="8419486at2"/>
<dbReference type="InterPro" id="IPR057326">
    <property type="entry name" value="KR_dom"/>
</dbReference>
<dbReference type="PANTHER" id="PTHR43639">
    <property type="entry name" value="OXIDOREDUCTASE, SHORT-CHAIN DEHYDROGENASE/REDUCTASE FAMILY (AFU_ORTHOLOGUE AFUA_5G02870)"/>
    <property type="match status" value="1"/>
</dbReference>
<protein>
    <submittedName>
        <fullName evidence="4">Oxidoreductase</fullName>
    </submittedName>
</protein>
<dbReference type="Proteomes" id="UP000254939">
    <property type="component" value="Unassembled WGS sequence"/>
</dbReference>
<evidence type="ECO:0000256" key="1">
    <source>
        <dbReference type="ARBA" id="ARBA00006484"/>
    </source>
</evidence>